<organism evidence="2 3">
    <name type="scientific">Luteolibacter rhizosphaerae</name>
    <dbReference type="NCBI Taxonomy" id="2989719"/>
    <lineage>
        <taxon>Bacteria</taxon>
        <taxon>Pseudomonadati</taxon>
        <taxon>Verrucomicrobiota</taxon>
        <taxon>Verrucomicrobiia</taxon>
        <taxon>Verrucomicrobiales</taxon>
        <taxon>Verrucomicrobiaceae</taxon>
        <taxon>Luteolibacter</taxon>
    </lineage>
</organism>
<reference evidence="2" key="1">
    <citation type="submission" date="2022-10" db="EMBL/GenBank/DDBJ databases">
        <title>Luteolibacter sp. GHJ8, whole genome shotgun sequencing project.</title>
        <authorList>
            <person name="Zhao G."/>
            <person name="Shen L."/>
        </authorList>
    </citation>
    <scope>NUCLEOTIDE SEQUENCE</scope>
    <source>
        <strain evidence="2">GHJ8</strain>
    </source>
</reference>
<gene>
    <name evidence="2" type="ORF">OJ996_24585</name>
</gene>
<keyword evidence="3" id="KW-1185">Reference proteome</keyword>
<accession>A0ABT3GAD5</accession>
<dbReference type="Proteomes" id="UP001165653">
    <property type="component" value="Unassembled WGS sequence"/>
</dbReference>
<protein>
    <recommendedName>
        <fullName evidence="4">Chromosome partitioning protein ParB</fullName>
    </recommendedName>
</protein>
<feature type="region of interest" description="Disordered" evidence="1">
    <location>
        <begin position="1"/>
        <end position="33"/>
    </location>
</feature>
<sequence length="62" mass="6251">MSTKKAKSKEQGEKRPDLGGGLKSAVPGEDRSRLITPAMAVSGMTGNAEDAPVLPDAGGQVG</sequence>
<evidence type="ECO:0000313" key="3">
    <source>
        <dbReference type="Proteomes" id="UP001165653"/>
    </source>
</evidence>
<dbReference type="RefSeq" id="WP_264516390.1">
    <property type="nucleotide sequence ID" value="NZ_JAPDDR010000018.1"/>
</dbReference>
<dbReference type="EMBL" id="JAPDDR010000018">
    <property type="protein sequence ID" value="MCW1916788.1"/>
    <property type="molecule type" value="Genomic_DNA"/>
</dbReference>
<feature type="compositionally biased region" description="Basic and acidic residues" evidence="1">
    <location>
        <begin position="8"/>
        <end position="17"/>
    </location>
</feature>
<evidence type="ECO:0000256" key="1">
    <source>
        <dbReference type="SAM" id="MobiDB-lite"/>
    </source>
</evidence>
<evidence type="ECO:0008006" key="4">
    <source>
        <dbReference type="Google" id="ProtNLM"/>
    </source>
</evidence>
<proteinExistence type="predicted"/>
<name>A0ABT3GAD5_9BACT</name>
<comment type="caution">
    <text evidence="2">The sequence shown here is derived from an EMBL/GenBank/DDBJ whole genome shotgun (WGS) entry which is preliminary data.</text>
</comment>
<evidence type="ECO:0000313" key="2">
    <source>
        <dbReference type="EMBL" id="MCW1916788.1"/>
    </source>
</evidence>